<dbReference type="PANTHER" id="PTHR10429">
    <property type="entry name" value="DNA-3-METHYLADENINE GLYCOSYLASE"/>
    <property type="match status" value="1"/>
</dbReference>
<keyword evidence="7" id="KW-1185">Reference proteome</keyword>
<dbReference type="InterPro" id="IPR011034">
    <property type="entry name" value="Formyl_transferase-like_C_sf"/>
</dbReference>
<comment type="similarity">
    <text evidence="1 5">Belongs to the DNA glycosylase MPG family.</text>
</comment>
<dbReference type="Pfam" id="PF02245">
    <property type="entry name" value="Pur_DNA_glyco"/>
    <property type="match status" value="1"/>
</dbReference>
<dbReference type="NCBIfam" id="TIGR00567">
    <property type="entry name" value="3mg"/>
    <property type="match status" value="1"/>
</dbReference>
<dbReference type="SUPFAM" id="SSF50486">
    <property type="entry name" value="FMT C-terminal domain-like"/>
    <property type="match status" value="1"/>
</dbReference>
<sequence>MEKLGYDFYTRTNVLTIARELLGKVLVTQFNGVLTSGRIVETEAYAGVVDRASHAYGGRRTARTEIMYAKGGTAYVYFIYGIHNMFNVVTNQAETPHAILVRAIEPLSGIDAMLTRTGRAKADYTLGKGPGNVAKALGITTRHTGLDLTGNEIFIATDDYVLKKKDILLSPRIGVDYAGEDALLPYRFTVRDNPYVSGKKLTGKK</sequence>
<dbReference type="InterPro" id="IPR003180">
    <property type="entry name" value="MPG"/>
</dbReference>
<accession>A0A5B2VHW6</accession>
<evidence type="ECO:0000256" key="1">
    <source>
        <dbReference type="ARBA" id="ARBA00009232"/>
    </source>
</evidence>
<dbReference type="GO" id="GO:0003905">
    <property type="term" value="F:alkylbase DNA N-glycosylase activity"/>
    <property type="evidence" value="ECO:0007669"/>
    <property type="project" value="InterPro"/>
</dbReference>
<name>A0A5B2VHW6_9BACT</name>
<evidence type="ECO:0000256" key="3">
    <source>
        <dbReference type="ARBA" id="ARBA00022801"/>
    </source>
</evidence>
<evidence type="ECO:0000256" key="5">
    <source>
        <dbReference type="HAMAP-Rule" id="MF_00527"/>
    </source>
</evidence>
<reference evidence="6 7" key="1">
    <citation type="submission" date="2019-09" db="EMBL/GenBank/DDBJ databases">
        <title>Chitinophaga ginsengihumi sp. nov., isolated from soil of ginseng rhizosphere.</title>
        <authorList>
            <person name="Lee J."/>
        </authorList>
    </citation>
    <scope>NUCLEOTIDE SEQUENCE [LARGE SCALE GENOMIC DNA]</scope>
    <source>
        <strain evidence="6 7">BN140078</strain>
    </source>
</reference>
<gene>
    <name evidence="6" type="ORF">F0L74_19930</name>
</gene>
<organism evidence="6 7">
    <name type="scientific">Chitinophaga agrisoli</name>
    <dbReference type="NCBI Taxonomy" id="2607653"/>
    <lineage>
        <taxon>Bacteria</taxon>
        <taxon>Pseudomonadati</taxon>
        <taxon>Bacteroidota</taxon>
        <taxon>Chitinophagia</taxon>
        <taxon>Chitinophagales</taxon>
        <taxon>Chitinophagaceae</taxon>
        <taxon>Chitinophaga</taxon>
    </lineage>
</organism>
<keyword evidence="4 5" id="KW-0234">DNA repair</keyword>
<dbReference type="GO" id="GO:0006284">
    <property type="term" value="P:base-excision repair"/>
    <property type="evidence" value="ECO:0007669"/>
    <property type="project" value="InterPro"/>
</dbReference>
<dbReference type="Gene3D" id="3.10.300.10">
    <property type="entry name" value="Methylpurine-DNA glycosylase (MPG)"/>
    <property type="match status" value="1"/>
</dbReference>
<dbReference type="PANTHER" id="PTHR10429:SF0">
    <property type="entry name" value="DNA-3-METHYLADENINE GLYCOSYLASE"/>
    <property type="match status" value="1"/>
</dbReference>
<dbReference type="GO" id="GO:0003677">
    <property type="term" value="F:DNA binding"/>
    <property type="evidence" value="ECO:0007669"/>
    <property type="project" value="InterPro"/>
</dbReference>
<dbReference type="EMBL" id="VUOC01000004">
    <property type="protein sequence ID" value="KAA2238495.1"/>
    <property type="molecule type" value="Genomic_DNA"/>
</dbReference>
<dbReference type="RefSeq" id="WP_149839675.1">
    <property type="nucleotide sequence ID" value="NZ_VUOC01000004.1"/>
</dbReference>
<proteinExistence type="inferred from homology"/>
<evidence type="ECO:0000313" key="6">
    <source>
        <dbReference type="EMBL" id="KAA2238495.1"/>
    </source>
</evidence>
<keyword evidence="2 5" id="KW-0227">DNA damage</keyword>
<reference evidence="6 7" key="2">
    <citation type="submission" date="2019-09" db="EMBL/GenBank/DDBJ databases">
        <authorList>
            <person name="Jin C."/>
        </authorList>
    </citation>
    <scope>NUCLEOTIDE SEQUENCE [LARGE SCALE GENOMIC DNA]</scope>
    <source>
        <strain evidence="6 7">BN140078</strain>
    </source>
</reference>
<dbReference type="CDD" id="cd00540">
    <property type="entry name" value="AAG"/>
    <property type="match status" value="1"/>
</dbReference>
<dbReference type="FunFam" id="3.10.300.10:FF:000001">
    <property type="entry name" value="Putative 3-methyladenine DNA glycosylase"/>
    <property type="match status" value="1"/>
</dbReference>
<protein>
    <recommendedName>
        <fullName evidence="5">Putative 3-methyladenine DNA glycosylase</fullName>
        <ecNumber evidence="5">3.2.2.-</ecNumber>
    </recommendedName>
</protein>
<evidence type="ECO:0000256" key="2">
    <source>
        <dbReference type="ARBA" id="ARBA00022763"/>
    </source>
</evidence>
<dbReference type="Proteomes" id="UP000324611">
    <property type="component" value="Unassembled WGS sequence"/>
</dbReference>
<evidence type="ECO:0000313" key="7">
    <source>
        <dbReference type="Proteomes" id="UP000324611"/>
    </source>
</evidence>
<dbReference type="HAMAP" id="MF_00527">
    <property type="entry name" value="3MGH"/>
    <property type="match status" value="1"/>
</dbReference>
<dbReference type="InterPro" id="IPR036995">
    <property type="entry name" value="MPG_sf"/>
</dbReference>
<comment type="caution">
    <text evidence="6">The sequence shown here is derived from an EMBL/GenBank/DDBJ whole genome shotgun (WGS) entry which is preliminary data.</text>
</comment>
<dbReference type="EC" id="3.2.2.-" evidence="5"/>
<evidence type="ECO:0000256" key="4">
    <source>
        <dbReference type="ARBA" id="ARBA00023204"/>
    </source>
</evidence>
<keyword evidence="3 5" id="KW-0378">Hydrolase</keyword>
<dbReference type="AlphaFoldDB" id="A0A5B2VHW6"/>